<dbReference type="InterPro" id="IPR016181">
    <property type="entry name" value="Acyl_CoA_acyltransferase"/>
</dbReference>
<dbReference type="Gene3D" id="3.40.630.30">
    <property type="match status" value="1"/>
</dbReference>
<evidence type="ECO:0000259" key="3">
    <source>
        <dbReference type="PROSITE" id="PS51186"/>
    </source>
</evidence>
<evidence type="ECO:0000256" key="1">
    <source>
        <dbReference type="ARBA" id="ARBA00022679"/>
    </source>
</evidence>
<feature type="domain" description="N-acetyltransferase" evidence="3">
    <location>
        <begin position="4"/>
        <end position="153"/>
    </location>
</feature>
<dbReference type="InterPro" id="IPR000182">
    <property type="entry name" value="GNAT_dom"/>
</dbReference>
<dbReference type="GO" id="GO:0016747">
    <property type="term" value="F:acyltransferase activity, transferring groups other than amino-acyl groups"/>
    <property type="evidence" value="ECO:0007669"/>
    <property type="project" value="InterPro"/>
</dbReference>
<dbReference type="GO" id="GO:0005840">
    <property type="term" value="C:ribosome"/>
    <property type="evidence" value="ECO:0007669"/>
    <property type="project" value="UniProtKB-KW"/>
</dbReference>
<evidence type="ECO:0000313" key="5">
    <source>
        <dbReference type="Proteomes" id="UP000236732"/>
    </source>
</evidence>
<keyword evidence="2" id="KW-0012">Acyltransferase</keyword>
<gene>
    <name evidence="4" type="ORF">SAMN05444920_109220</name>
</gene>
<name>A0A1H6EG74_9ACTN</name>
<sequence>MDNGRLRTATTHDGVELLNLWALLFDEDNAAREDPWRSHAAEWFGRSVDDPSSVRFPVIEVGDAIVATAIGTLELGVPNPQCAKGRTVRLANVITLPGHRGRGYGTRLVLDVLDWARSIDADRVDLSATPEGRRLYEKLGFTTTSAPRMKLAL</sequence>
<dbReference type="CDD" id="cd04301">
    <property type="entry name" value="NAT_SF"/>
    <property type="match status" value="1"/>
</dbReference>
<dbReference type="EMBL" id="FNVT01000009">
    <property type="protein sequence ID" value="SEG95976.1"/>
    <property type="molecule type" value="Genomic_DNA"/>
</dbReference>
<organism evidence="4 5">
    <name type="scientific">Nonomuraea solani</name>
    <dbReference type="NCBI Taxonomy" id="1144553"/>
    <lineage>
        <taxon>Bacteria</taxon>
        <taxon>Bacillati</taxon>
        <taxon>Actinomycetota</taxon>
        <taxon>Actinomycetes</taxon>
        <taxon>Streptosporangiales</taxon>
        <taxon>Streptosporangiaceae</taxon>
        <taxon>Nonomuraea</taxon>
    </lineage>
</organism>
<dbReference type="OrthoDB" id="5243104at2"/>
<accession>A0A1H6EG74</accession>
<dbReference type="Proteomes" id="UP000236732">
    <property type="component" value="Unassembled WGS sequence"/>
</dbReference>
<evidence type="ECO:0000256" key="2">
    <source>
        <dbReference type="ARBA" id="ARBA00023315"/>
    </source>
</evidence>
<dbReference type="RefSeq" id="WP_103959466.1">
    <property type="nucleotide sequence ID" value="NZ_FNVT01000009.1"/>
</dbReference>
<evidence type="ECO:0000313" key="4">
    <source>
        <dbReference type="EMBL" id="SEG95976.1"/>
    </source>
</evidence>
<dbReference type="SUPFAM" id="SSF55729">
    <property type="entry name" value="Acyl-CoA N-acyltransferases (Nat)"/>
    <property type="match status" value="1"/>
</dbReference>
<dbReference type="Pfam" id="PF00583">
    <property type="entry name" value="Acetyltransf_1"/>
    <property type="match status" value="1"/>
</dbReference>
<keyword evidence="5" id="KW-1185">Reference proteome</keyword>
<keyword evidence="4" id="KW-0689">Ribosomal protein</keyword>
<dbReference type="InterPro" id="IPR050832">
    <property type="entry name" value="Bact_Acetyltransf"/>
</dbReference>
<keyword evidence="4" id="KW-0687">Ribonucleoprotein</keyword>
<protein>
    <submittedName>
        <fullName evidence="4">Ribosomal protein S18 acetylase RimI</fullName>
    </submittedName>
</protein>
<keyword evidence="1" id="KW-0808">Transferase</keyword>
<proteinExistence type="predicted"/>
<dbReference type="PROSITE" id="PS51186">
    <property type="entry name" value="GNAT"/>
    <property type="match status" value="1"/>
</dbReference>
<dbReference type="AlphaFoldDB" id="A0A1H6EG74"/>
<dbReference type="PANTHER" id="PTHR43877">
    <property type="entry name" value="AMINOALKYLPHOSPHONATE N-ACETYLTRANSFERASE-RELATED-RELATED"/>
    <property type="match status" value="1"/>
</dbReference>
<reference evidence="4 5" key="1">
    <citation type="submission" date="2016-10" db="EMBL/GenBank/DDBJ databases">
        <authorList>
            <person name="de Groot N.N."/>
        </authorList>
    </citation>
    <scope>NUCLEOTIDE SEQUENCE [LARGE SCALE GENOMIC DNA]</scope>
    <source>
        <strain evidence="4 5">CGMCC 4.7037</strain>
    </source>
</reference>